<dbReference type="PRINTS" id="PR00762">
    <property type="entry name" value="CLCHANNEL"/>
</dbReference>
<dbReference type="PANTHER" id="PTHR43427:SF6">
    <property type="entry name" value="CHLORIDE CHANNEL PROTEIN CLC-E"/>
    <property type="match status" value="1"/>
</dbReference>
<comment type="caution">
    <text evidence="12">The sequence shown here is derived from an EMBL/GenBank/DDBJ whole genome shotgun (WGS) entry which is preliminary data.</text>
</comment>
<dbReference type="InterPro" id="IPR050368">
    <property type="entry name" value="ClC-type_chloride_channel"/>
</dbReference>
<feature type="transmembrane region" description="Helical" evidence="10">
    <location>
        <begin position="63"/>
        <end position="85"/>
    </location>
</feature>
<dbReference type="SUPFAM" id="SSF81340">
    <property type="entry name" value="Clc chloride channel"/>
    <property type="match status" value="1"/>
</dbReference>
<dbReference type="PROSITE" id="PS51202">
    <property type="entry name" value="RCK_C"/>
    <property type="match status" value="1"/>
</dbReference>
<dbReference type="SUPFAM" id="SSF116726">
    <property type="entry name" value="TrkA C-terminal domain-like"/>
    <property type="match status" value="1"/>
</dbReference>
<feature type="transmembrane region" description="Helical" evidence="10">
    <location>
        <begin position="335"/>
        <end position="359"/>
    </location>
</feature>
<evidence type="ECO:0000259" key="11">
    <source>
        <dbReference type="PROSITE" id="PS51202"/>
    </source>
</evidence>
<dbReference type="GO" id="GO:0005254">
    <property type="term" value="F:chloride channel activity"/>
    <property type="evidence" value="ECO:0007669"/>
    <property type="project" value="UniProtKB-KW"/>
</dbReference>
<dbReference type="AlphaFoldDB" id="A0A937FHZ2"/>
<evidence type="ECO:0000256" key="5">
    <source>
        <dbReference type="ARBA" id="ARBA00023065"/>
    </source>
</evidence>
<name>A0A937FHZ2_9CLOT</name>
<dbReference type="Pfam" id="PF02080">
    <property type="entry name" value="TrkA_C"/>
    <property type="match status" value="1"/>
</dbReference>
<dbReference type="GO" id="GO:0008324">
    <property type="term" value="F:monoatomic cation transmembrane transporter activity"/>
    <property type="evidence" value="ECO:0007669"/>
    <property type="project" value="InterPro"/>
</dbReference>
<feature type="transmembrane region" description="Helical" evidence="10">
    <location>
        <begin position="234"/>
        <end position="255"/>
    </location>
</feature>
<feature type="transmembrane region" description="Helical" evidence="10">
    <location>
        <begin position="21"/>
        <end position="43"/>
    </location>
</feature>
<evidence type="ECO:0000256" key="2">
    <source>
        <dbReference type="ARBA" id="ARBA00022448"/>
    </source>
</evidence>
<keyword evidence="8" id="KW-0868">Chloride</keyword>
<dbReference type="EMBL" id="JAESWA010000022">
    <property type="protein sequence ID" value="MBL4931761.1"/>
    <property type="molecule type" value="Genomic_DNA"/>
</dbReference>
<keyword evidence="5" id="KW-0406">Ion transport</keyword>
<evidence type="ECO:0000256" key="4">
    <source>
        <dbReference type="ARBA" id="ARBA00022989"/>
    </source>
</evidence>
<dbReference type="PANTHER" id="PTHR43427">
    <property type="entry name" value="CHLORIDE CHANNEL PROTEIN CLC-E"/>
    <property type="match status" value="1"/>
</dbReference>
<dbReference type="Proteomes" id="UP000623681">
    <property type="component" value="Unassembled WGS sequence"/>
</dbReference>
<keyword evidence="3 10" id="KW-0812">Transmembrane</keyword>
<keyword evidence="6 10" id="KW-0472">Membrane</keyword>
<keyword evidence="13" id="KW-1185">Reference proteome</keyword>
<dbReference type="CDD" id="cd01031">
    <property type="entry name" value="EriC"/>
    <property type="match status" value="1"/>
</dbReference>
<dbReference type="Gene3D" id="1.10.3080.10">
    <property type="entry name" value="Clc chloride channel"/>
    <property type="match status" value="1"/>
</dbReference>
<feature type="transmembrane region" description="Helical" evidence="10">
    <location>
        <begin position="161"/>
        <end position="186"/>
    </location>
</feature>
<proteinExistence type="predicted"/>
<dbReference type="GO" id="GO:0034707">
    <property type="term" value="C:chloride channel complex"/>
    <property type="evidence" value="ECO:0007669"/>
    <property type="project" value="UniProtKB-KW"/>
</dbReference>
<dbReference type="InterPro" id="IPR014743">
    <property type="entry name" value="Cl-channel_core"/>
</dbReference>
<keyword evidence="7" id="KW-0869">Chloride channel</keyword>
<feature type="transmembrane region" description="Helical" evidence="10">
    <location>
        <begin position="365"/>
        <end position="386"/>
    </location>
</feature>
<dbReference type="Gene3D" id="3.30.70.1450">
    <property type="entry name" value="Regulator of K+ conductance, C-terminal domain"/>
    <property type="match status" value="1"/>
</dbReference>
<evidence type="ECO:0000256" key="8">
    <source>
        <dbReference type="ARBA" id="ARBA00023214"/>
    </source>
</evidence>
<evidence type="ECO:0000256" key="3">
    <source>
        <dbReference type="ARBA" id="ARBA00022692"/>
    </source>
</evidence>
<evidence type="ECO:0000313" key="13">
    <source>
        <dbReference type="Proteomes" id="UP000623681"/>
    </source>
</evidence>
<evidence type="ECO:0000256" key="10">
    <source>
        <dbReference type="SAM" id="Phobius"/>
    </source>
</evidence>
<evidence type="ECO:0000256" key="6">
    <source>
        <dbReference type="ARBA" id="ARBA00023136"/>
    </source>
</evidence>
<dbReference type="InterPro" id="IPR036721">
    <property type="entry name" value="RCK_C_sf"/>
</dbReference>
<dbReference type="InterPro" id="IPR001807">
    <property type="entry name" value="ClC"/>
</dbReference>
<dbReference type="Pfam" id="PF00654">
    <property type="entry name" value="Voltage_CLC"/>
    <property type="match status" value="1"/>
</dbReference>
<accession>A0A937FHZ2</accession>
<keyword evidence="2" id="KW-0813">Transport</keyword>
<dbReference type="InterPro" id="IPR006037">
    <property type="entry name" value="RCK_C"/>
</dbReference>
<comment type="subcellular location">
    <subcellularLocation>
        <location evidence="1">Membrane</location>
        <topology evidence="1">Multi-pass membrane protein</topology>
    </subcellularLocation>
</comment>
<protein>
    <submittedName>
        <fullName evidence="12">ClC family H(+)/Cl(-) exchange transporter</fullName>
    </submittedName>
</protein>
<dbReference type="RefSeq" id="WP_202767147.1">
    <property type="nucleotide sequence ID" value="NZ_JAESWA010000022.1"/>
</dbReference>
<keyword evidence="4 10" id="KW-1133">Transmembrane helix</keyword>
<organism evidence="12 13">
    <name type="scientific">Clostridium paridis</name>
    <dbReference type="NCBI Taxonomy" id="2803863"/>
    <lineage>
        <taxon>Bacteria</taxon>
        <taxon>Bacillati</taxon>
        <taxon>Bacillota</taxon>
        <taxon>Clostridia</taxon>
        <taxon>Eubacteriales</taxon>
        <taxon>Clostridiaceae</taxon>
        <taxon>Clostridium</taxon>
    </lineage>
</organism>
<dbReference type="GO" id="GO:0006813">
    <property type="term" value="P:potassium ion transport"/>
    <property type="evidence" value="ECO:0007669"/>
    <property type="project" value="InterPro"/>
</dbReference>
<keyword evidence="9" id="KW-0407">Ion channel</keyword>
<feature type="domain" description="RCK C-terminal" evidence="11">
    <location>
        <begin position="438"/>
        <end position="519"/>
    </location>
</feature>
<feature type="transmembrane region" description="Helical" evidence="10">
    <location>
        <begin position="275"/>
        <end position="293"/>
    </location>
</feature>
<reference evidence="12" key="1">
    <citation type="submission" date="2021-01" db="EMBL/GenBank/DDBJ databases">
        <title>Genome public.</title>
        <authorList>
            <person name="Liu C."/>
            <person name="Sun Q."/>
        </authorList>
    </citation>
    <scope>NUCLEOTIDE SEQUENCE</scope>
    <source>
        <strain evidence="12">YIM B02565</strain>
    </source>
</reference>
<evidence type="ECO:0000256" key="7">
    <source>
        <dbReference type="ARBA" id="ARBA00023173"/>
    </source>
</evidence>
<gene>
    <name evidence="12" type="ORF">JK634_08095</name>
</gene>
<feature type="transmembrane region" description="Helical" evidence="10">
    <location>
        <begin position="398"/>
        <end position="416"/>
    </location>
</feature>
<evidence type="ECO:0000256" key="1">
    <source>
        <dbReference type="ARBA" id="ARBA00004141"/>
    </source>
</evidence>
<sequence length="524" mass="57279">MANKNKHTIHHVLSHWHNVKLKLMLEGIIVGIFTGLLIVFYRLTLEKAEELRNKFLELQASNHLMIIVGFLGLIIGALIVGRLVVSEPLISGSGIPQVEAILKGKLKMNWLPIIIKKFIGGVISIGAGLSLGREGPSIQLGAAVGQGVGKVFKRMKIEEKYLITSGASAGLAAAFNAPLAGVMFALEEVHKHFSPLVLLSAMSASLTADVVSKHFFGLNPVFNFNHINPLPINAYGYIIVLGIIVGLFGVFYNYVLLKTLKIYDNQKWVSKKFNLLLPFIISGILGLFLPEVLGSGHSIINSLISGSFTFKLILIILVVKFLYSMISFGSGAPGGIFFPLLVLGAITGSIYVHILIQFFNLNPEYMNNFIILAMAGYFAAIVRAPITGSILITEMTGSLTHLLSLSIVSLVAYIIADLLRSEPVYESLLDRLLRGNNLTTSSENTKNKLILEIPVFVDSEMDGKPIRELSLPDNCLLVAIKRGENEIIPRGDTIIYSGDYLNVLVDENMASLVNDNLMDKCGQY</sequence>
<feature type="transmembrane region" description="Helical" evidence="10">
    <location>
        <begin position="299"/>
        <end position="323"/>
    </location>
</feature>
<evidence type="ECO:0000313" key="12">
    <source>
        <dbReference type="EMBL" id="MBL4931761.1"/>
    </source>
</evidence>
<evidence type="ECO:0000256" key="9">
    <source>
        <dbReference type="ARBA" id="ARBA00023303"/>
    </source>
</evidence>